<dbReference type="OrthoDB" id="5395564at2"/>
<sequence length="420" mass="47879">MAVDFYRVFEDRYRGSRLLIKERQKIYLEFVAPLSRWQRPLRLVDLGCGRGEWLELLREQGFEALGIDSDDQMLAACRERGLTVATEDVLDWLVRQSENSCDLISAFHLVEHLAVERVDELVCQSLRVLRPGGLLLLETPNPENLLVSTHLFYLDPTHQRPFSPHLLAFLPEFHGFVRTRILRLHGQEADAGAVVRLQDVLEGASQDYAVIAQKAAATGVLEAFDGPFAMVDGIDTTTLAQRYDQQHFAGLQQVDEGIRQMLEREALLRQRLQAVEQQQHSLRLQLDRLSARRNWGISIRLRGLAGHLRHRAGAGLWFFLRRSERVPFVAVWFWRVMGLSPPLLAHLRCFVACRERNREVSVAAGTAPKSERGVEKEPLLDERPFQQAEEAMPASLCFHDGMRQAYARRRSAKGADACES</sequence>
<feature type="coiled-coil region" evidence="1">
    <location>
        <begin position="258"/>
        <end position="292"/>
    </location>
</feature>
<dbReference type="SUPFAM" id="SSF53335">
    <property type="entry name" value="S-adenosyl-L-methionine-dependent methyltransferases"/>
    <property type="match status" value="1"/>
</dbReference>
<keyword evidence="3" id="KW-1185">Reference proteome</keyword>
<dbReference type="Pfam" id="PF13489">
    <property type="entry name" value="Methyltransf_23"/>
    <property type="match status" value="1"/>
</dbReference>
<dbReference type="GO" id="GO:0008168">
    <property type="term" value="F:methyltransferase activity"/>
    <property type="evidence" value="ECO:0007669"/>
    <property type="project" value="UniProtKB-KW"/>
</dbReference>
<proteinExistence type="predicted"/>
<keyword evidence="1" id="KW-0175">Coiled coil</keyword>
<organism evidence="2 3">
    <name type="scientific">Desulfuromonas thiophila</name>
    <dbReference type="NCBI Taxonomy" id="57664"/>
    <lineage>
        <taxon>Bacteria</taxon>
        <taxon>Pseudomonadati</taxon>
        <taxon>Thermodesulfobacteriota</taxon>
        <taxon>Desulfuromonadia</taxon>
        <taxon>Desulfuromonadales</taxon>
        <taxon>Desulfuromonadaceae</taxon>
        <taxon>Desulfuromonas</taxon>
    </lineage>
</organism>
<evidence type="ECO:0000313" key="3">
    <source>
        <dbReference type="Proteomes" id="UP000243205"/>
    </source>
</evidence>
<dbReference type="InterPro" id="IPR029063">
    <property type="entry name" value="SAM-dependent_MTases_sf"/>
</dbReference>
<accession>A0A1G7BW03</accession>
<evidence type="ECO:0000256" key="1">
    <source>
        <dbReference type="SAM" id="Coils"/>
    </source>
</evidence>
<dbReference type="STRING" id="57664.SAMN05661003_10743"/>
<dbReference type="Proteomes" id="UP000243205">
    <property type="component" value="Unassembled WGS sequence"/>
</dbReference>
<name>A0A1G7BW03_9BACT</name>
<dbReference type="CDD" id="cd02440">
    <property type="entry name" value="AdoMet_MTases"/>
    <property type="match status" value="1"/>
</dbReference>
<dbReference type="EMBL" id="FNAQ01000007">
    <property type="protein sequence ID" value="SDE30415.1"/>
    <property type="molecule type" value="Genomic_DNA"/>
</dbReference>
<dbReference type="Gene3D" id="3.40.50.150">
    <property type="entry name" value="Vaccinia Virus protein VP39"/>
    <property type="match status" value="1"/>
</dbReference>
<dbReference type="AlphaFoldDB" id="A0A1G7BW03"/>
<gene>
    <name evidence="2" type="ORF">SAMN05661003_10743</name>
</gene>
<keyword evidence="2" id="KW-0808">Transferase</keyword>
<evidence type="ECO:0000313" key="2">
    <source>
        <dbReference type="EMBL" id="SDE30415.1"/>
    </source>
</evidence>
<dbReference type="GO" id="GO:0032259">
    <property type="term" value="P:methylation"/>
    <property type="evidence" value="ECO:0007669"/>
    <property type="project" value="UniProtKB-KW"/>
</dbReference>
<reference evidence="3" key="1">
    <citation type="submission" date="2016-10" db="EMBL/GenBank/DDBJ databases">
        <authorList>
            <person name="Varghese N."/>
            <person name="Submissions S."/>
        </authorList>
    </citation>
    <scope>NUCLEOTIDE SEQUENCE [LARGE SCALE GENOMIC DNA]</scope>
    <source>
        <strain evidence="3">DSM 8987</strain>
    </source>
</reference>
<dbReference type="RefSeq" id="WP_092078193.1">
    <property type="nucleotide sequence ID" value="NZ_FNAQ01000007.1"/>
</dbReference>
<protein>
    <submittedName>
        <fullName evidence="2">Methyltransferase domain-containing protein</fullName>
    </submittedName>
</protein>
<dbReference type="PANTHER" id="PTHR43861">
    <property type="entry name" value="TRANS-ACONITATE 2-METHYLTRANSFERASE-RELATED"/>
    <property type="match status" value="1"/>
</dbReference>
<keyword evidence="2" id="KW-0489">Methyltransferase</keyword>